<feature type="transmembrane region" description="Helical" evidence="2">
    <location>
        <begin position="95"/>
        <end position="121"/>
    </location>
</feature>
<sequence length="319" mass="33959">MASDHFDMGPILAAIRESEKVDAEPIPAQANQVTQPMQAEQSRRQAAGPTVQLSAQNSAGRQEAIAAIVSKGLPKRQGLWATLVDMSRSLGFKHLLFGVWDCVFLGLVGSALAWLILVVLIEQDLGVNSVGLVKASAISIFVLSPATYQAILLLVHWKERSLRVSYLTGTSRWSIRQITSVRMLCFGLVSMVGSALVSWILAAATRGALDGLKLLGISFASLFLYACLQVCLDMFGRSRLALLLPTALWLAVGVGLWLGRTWSVAFLLGLPAALSLGVGGLAALLFLGLLGFKCAANPALQDWLFHGPAKVAAGLGRAL</sequence>
<keyword evidence="2" id="KW-0472">Membrane</keyword>
<reference evidence="3 4" key="1">
    <citation type="journal article" date="2023" name="Microbiol. Spectr.">
        <title>Symbiosis of Carpenter Bees with Uncharacterized Lactic Acid Bacteria Showing NAD Auxotrophy.</title>
        <authorList>
            <person name="Kawasaki S."/>
            <person name="Ozawa K."/>
            <person name="Mori T."/>
            <person name="Yamamoto A."/>
            <person name="Ito M."/>
            <person name="Ohkuma M."/>
            <person name="Sakamoto M."/>
            <person name="Matsutani M."/>
        </authorList>
    </citation>
    <scope>NUCLEOTIDE SEQUENCE [LARGE SCALE GENOMIC DNA]</scope>
    <source>
        <strain evidence="3 4">Kim37-2</strain>
    </source>
</reference>
<dbReference type="Proteomes" id="UP001321766">
    <property type="component" value="Chromosome"/>
</dbReference>
<protein>
    <recommendedName>
        <fullName evidence="5">ABC transporter permease</fullName>
    </recommendedName>
</protein>
<feature type="transmembrane region" description="Helical" evidence="2">
    <location>
        <begin position="133"/>
        <end position="155"/>
    </location>
</feature>
<feature type="transmembrane region" description="Helical" evidence="2">
    <location>
        <begin position="181"/>
        <end position="202"/>
    </location>
</feature>
<keyword evidence="2" id="KW-1133">Transmembrane helix</keyword>
<evidence type="ECO:0000313" key="4">
    <source>
        <dbReference type="Proteomes" id="UP001321766"/>
    </source>
</evidence>
<evidence type="ECO:0000256" key="1">
    <source>
        <dbReference type="SAM" id="MobiDB-lite"/>
    </source>
</evidence>
<feature type="transmembrane region" description="Helical" evidence="2">
    <location>
        <begin position="239"/>
        <end position="258"/>
    </location>
</feature>
<feature type="region of interest" description="Disordered" evidence="1">
    <location>
        <begin position="30"/>
        <end position="49"/>
    </location>
</feature>
<feature type="compositionally biased region" description="Polar residues" evidence="1">
    <location>
        <begin position="30"/>
        <end position="40"/>
    </location>
</feature>
<feature type="transmembrane region" description="Helical" evidence="2">
    <location>
        <begin position="214"/>
        <end position="232"/>
    </location>
</feature>
<organism evidence="3 4">
    <name type="scientific">Bombiscardovia nodaiensis</name>
    <dbReference type="NCBI Taxonomy" id="2932181"/>
    <lineage>
        <taxon>Bacteria</taxon>
        <taxon>Bacillati</taxon>
        <taxon>Actinomycetota</taxon>
        <taxon>Actinomycetes</taxon>
        <taxon>Bifidobacteriales</taxon>
        <taxon>Bifidobacteriaceae</taxon>
        <taxon>Bombiscardovia</taxon>
    </lineage>
</organism>
<evidence type="ECO:0000313" key="3">
    <source>
        <dbReference type="EMBL" id="BDR52776.1"/>
    </source>
</evidence>
<proteinExistence type="predicted"/>
<feature type="transmembrane region" description="Helical" evidence="2">
    <location>
        <begin position="264"/>
        <end position="290"/>
    </location>
</feature>
<gene>
    <name evidence="3" type="ORF">KIM372_06830</name>
</gene>
<accession>A0ABN6SD80</accession>
<keyword evidence="4" id="KW-1185">Reference proteome</keyword>
<evidence type="ECO:0000256" key="2">
    <source>
        <dbReference type="SAM" id="Phobius"/>
    </source>
</evidence>
<keyword evidence="2" id="KW-0812">Transmembrane</keyword>
<name>A0ABN6SD80_9BIFI</name>
<dbReference type="EMBL" id="AP026798">
    <property type="protein sequence ID" value="BDR52776.1"/>
    <property type="molecule type" value="Genomic_DNA"/>
</dbReference>
<evidence type="ECO:0008006" key="5">
    <source>
        <dbReference type="Google" id="ProtNLM"/>
    </source>
</evidence>